<feature type="domain" description="NADH:ubiquinone oxidoreductase-like 20kDa subunit" evidence="7">
    <location>
        <begin position="25"/>
        <end position="136"/>
    </location>
</feature>
<dbReference type="PANTHER" id="PTHR42989:SF1">
    <property type="entry name" value="FORMATE HYDROGENLYASE SUBUNIT 7-RELATED"/>
    <property type="match status" value="1"/>
</dbReference>
<evidence type="ECO:0000313" key="8">
    <source>
        <dbReference type="EMBL" id="AIS51330.1"/>
    </source>
</evidence>
<sequence>MSIKEKLEDLAAGSPWVYRLNTGSCNGCDVEVATTVLCPRYDLSRFGVRLVGSPKHADIVLITGPVTERCKDAVLRILEQVPEPRVILTIGNCPASGNVYQGSYSLAGPVSELIPVDVSVLGCLPSPWAIIDGVVKAKEIWKKKLREYQIKERKEG</sequence>
<evidence type="ECO:0000256" key="4">
    <source>
        <dbReference type="ARBA" id="ARBA00022723"/>
    </source>
</evidence>
<dbReference type="InterPro" id="IPR006137">
    <property type="entry name" value="NADH_UbQ_OxRdtase-like_20kDa"/>
</dbReference>
<evidence type="ECO:0000256" key="1">
    <source>
        <dbReference type="ARBA" id="ARBA00001966"/>
    </source>
</evidence>
<name>A0A097AND3_THEKI</name>
<dbReference type="GO" id="GO:0046872">
    <property type="term" value="F:metal ion binding"/>
    <property type="evidence" value="ECO:0007669"/>
    <property type="project" value="UniProtKB-KW"/>
</dbReference>
<dbReference type="STRING" id="2325.TKV_c01250"/>
<evidence type="ECO:0000256" key="3">
    <source>
        <dbReference type="ARBA" id="ARBA00022485"/>
    </source>
</evidence>
<evidence type="ECO:0000256" key="2">
    <source>
        <dbReference type="ARBA" id="ARBA00009173"/>
    </source>
</evidence>
<dbReference type="AlphaFoldDB" id="A0A097AND3"/>
<evidence type="ECO:0000313" key="9">
    <source>
        <dbReference type="Proteomes" id="UP000029669"/>
    </source>
</evidence>
<keyword evidence="9" id="KW-1185">Reference proteome</keyword>
<gene>
    <name evidence="8" type="primary">ech1C</name>
    <name evidence="8" type="ORF">TKV_c01250</name>
</gene>
<keyword evidence="4" id="KW-0479">Metal-binding</keyword>
<dbReference type="SUPFAM" id="SSF56770">
    <property type="entry name" value="HydA/Nqo6-like"/>
    <property type="match status" value="1"/>
</dbReference>
<evidence type="ECO:0000259" key="7">
    <source>
        <dbReference type="Pfam" id="PF01058"/>
    </source>
</evidence>
<evidence type="ECO:0000256" key="6">
    <source>
        <dbReference type="ARBA" id="ARBA00023014"/>
    </source>
</evidence>
<organism evidence="8 9">
    <name type="scientific">Thermoanaerobacter kivui</name>
    <name type="common">Acetogenium kivui</name>
    <dbReference type="NCBI Taxonomy" id="2325"/>
    <lineage>
        <taxon>Bacteria</taxon>
        <taxon>Bacillati</taxon>
        <taxon>Bacillota</taxon>
        <taxon>Clostridia</taxon>
        <taxon>Thermoanaerobacterales</taxon>
        <taxon>Thermoanaerobacteraceae</taxon>
        <taxon>Thermoanaerobacter</taxon>
    </lineage>
</organism>
<dbReference type="eggNOG" id="COG3260">
    <property type="taxonomic scope" value="Bacteria"/>
</dbReference>
<accession>A0A097AND3</accession>
<comment type="cofactor">
    <cofactor evidence="1">
        <name>[4Fe-4S] cluster</name>
        <dbReference type="ChEBI" id="CHEBI:49883"/>
    </cofactor>
</comment>
<dbReference type="HOGENOM" id="CLU_055737_7_3_9"/>
<comment type="similarity">
    <text evidence="2">Belongs to the complex I 20 kDa subunit family.</text>
</comment>
<dbReference type="PANTHER" id="PTHR42989">
    <property type="entry name" value="HYDROGENASE-4 COMPONENT I"/>
    <property type="match status" value="1"/>
</dbReference>
<dbReference type="Proteomes" id="UP000029669">
    <property type="component" value="Chromosome"/>
</dbReference>
<dbReference type="InterPro" id="IPR052375">
    <property type="entry name" value="Complex_I_20kDa-like"/>
</dbReference>
<dbReference type="KEGG" id="tki:TKV_c01250"/>
<reference evidence="9" key="1">
    <citation type="journal article" date="2015" name="Genome Announc.">
        <title>Whole-Genome Sequences of 80 Environmental and Clinical Isolates of Burkholderia pseudomallei.</title>
        <authorList>
            <person name="Johnson S.L."/>
            <person name="Baker A.L."/>
            <person name="Chain P.S."/>
            <person name="Currie B.J."/>
            <person name="Daligault H.E."/>
            <person name="Davenport K.W."/>
            <person name="Davis C.B."/>
            <person name="Inglis T.J."/>
            <person name="Kaestli M."/>
            <person name="Koren S."/>
            <person name="Mayo M."/>
            <person name="Merritt A.J."/>
            <person name="Price E.P."/>
            <person name="Sarovich D.S."/>
            <person name="Warner J."/>
            <person name="Rosovitz M.J."/>
        </authorList>
    </citation>
    <scope>NUCLEOTIDE SEQUENCE [LARGE SCALE GENOMIC DNA]</scope>
    <source>
        <strain evidence="9">DSM 2030</strain>
    </source>
</reference>
<dbReference type="EMBL" id="CP009170">
    <property type="protein sequence ID" value="AIS51330.1"/>
    <property type="molecule type" value="Genomic_DNA"/>
</dbReference>
<dbReference type="Pfam" id="PF01058">
    <property type="entry name" value="Oxidored_q6"/>
    <property type="match status" value="1"/>
</dbReference>
<keyword evidence="6" id="KW-0411">Iron-sulfur</keyword>
<keyword evidence="5" id="KW-0408">Iron</keyword>
<dbReference type="Gene3D" id="3.40.50.12280">
    <property type="match status" value="1"/>
</dbReference>
<proteinExistence type="inferred from homology"/>
<keyword evidence="3" id="KW-0004">4Fe-4S</keyword>
<evidence type="ECO:0000256" key="5">
    <source>
        <dbReference type="ARBA" id="ARBA00023004"/>
    </source>
</evidence>
<protein>
    <submittedName>
        <fullName evidence="8">Ech-type complex subunit Ech1C</fullName>
    </submittedName>
</protein>
<dbReference type="GO" id="GO:0051539">
    <property type="term" value="F:4 iron, 4 sulfur cluster binding"/>
    <property type="evidence" value="ECO:0007669"/>
    <property type="project" value="UniProtKB-KW"/>
</dbReference>